<reference evidence="2 3" key="1">
    <citation type="submission" date="2016-10" db="EMBL/GenBank/DDBJ databases">
        <title>Proteomics and genomics reveal pathogen-plant mechanisms compatible with a hemibiotrophic lifestyle of Diplodia corticola.</title>
        <authorList>
            <person name="Fernandes I."/>
            <person name="De Jonge R."/>
            <person name="Van De Peer Y."/>
            <person name="Devreese B."/>
            <person name="Alves A."/>
            <person name="Esteves A.C."/>
        </authorList>
    </citation>
    <scope>NUCLEOTIDE SEQUENCE [LARGE SCALE GENOMIC DNA]</scope>
    <source>
        <strain evidence="2 3">CBS 112549</strain>
    </source>
</reference>
<feature type="signal peptide" evidence="1">
    <location>
        <begin position="1"/>
        <end position="25"/>
    </location>
</feature>
<dbReference type="InterPro" id="IPR000250">
    <property type="entry name" value="Peptidase_G1"/>
</dbReference>
<dbReference type="OrthoDB" id="2862635at2759"/>
<accession>A0A1J9SD35</accession>
<dbReference type="InterPro" id="IPR038656">
    <property type="entry name" value="Peptidase_G1_sf"/>
</dbReference>
<dbReference type="AlphaFoldDB" id="A0A1J9SD35"/>
<dbReference type="Gene3D" id="2.60.120.700">
    <property type="entry name" value="Peptidase G1"/>
    <property type="match status" value="2"/>
</dbReference>
<evidence type="ECO:0000256" key="1">
    <source>
        <dbReference type="SAM" id="SignalP"/>
    </source>
</evidence>
<dbReference type="PANTHER" id="PTHR37536">
    <property type="entry name" value="PUTATIVE (AFU_ORTHOLOGUE AFUA_3G02970)-RELATED"/>
    <property type="match status" value="1"/>
</dbReference>
<evidence type="ECO:0000313" key="3">
    <source>
        <dbReference type="Proteomes" id="UP000183809"/>
    </source>
</evidence>
<dbReference type="Proteomes" id="UP000183809">
    <property type="component" value="Unassembled WGS sequence"/>
</dbReference>
<dbReference type="PANTHER" id="PTHR37536:SF1">
    <property type="entry name" value="ASPERGILLOPEPSIN, PUTAITVE (AFU_ORTHOLOGUE AFUA_7G01200)"/>
    <property type="match status" value="1"/>
</dbReference>
<dbReference type="SUPFAM" id="SSF49899">
    <property type="entry name" value="Concanavalin A-like lectins/glucanases"/>
    <property type="match status" value="2"/>
</dbReference>
<keyword evidence="1" id="KW-0732">Signal</keyword>
<protein>
    <submittedName>
        <fullName evidence="2">Aspergillopepsin-2 heavy chain</fullName>
    </submittedName>
</protein>
<comment type="caution">
    <text evidence="2">The sequence shown here is derived from an EMBL/GenBank/DDBJ whole genome shotgun (WGS) entry which is preliminary data.</text>
</comment>
<organism evidence="2 3">
    <name type="scientific">Diplodia corticola</name>
    <dbReference type="NCBI Taxonomy" id="236234"/>
    <lineage>
        <taxon>Eukaryota</taxon>
        <taxon>Fungi</taxon>
        <taxon>Dikarya</taxon>
        <taxon>Ascomycota</taxon>
        <taxon>Pezizomycotina</taxon>
        <taxon>Dothideomycetes</taxon>
        <taxon>Dothideomycetes incertae sedis</taxon>
        <taxon>Botryosphaeriales</taxon>
        <taxon>Botryosphaeriaceae</taxon>
        <taxon>Diplodia</taxon>
    </lineage>
</organism>
<name>A0A1J9SD35_9PEZI</name>
<feature type="chain" id="PRO_5013108898" evidence="1">
    <location>
        <begin position="26"/>
        <end position="520"/>
    </location>
</feature>
<proteinExistence type="predicted"/>
<dbReference type="STRING" id="236234.A0A1J9SD35"/>
<dbReference type="GO" id="GO:0070007">
    <property type="term" value="F:glutamic-type endopeptidase activity"/>
    <property type="evidence" value="ECO:0007669"/>
    <property type="project" value="InterPro"/>
</dbReference>
<evidence type="ECO:0000313" key="2">
    <source>
        <dbReference type="EMBL" id="OJD37764.1"/>
    </source>
</evidence>
<gene>
    <name evidence="2" type="ORF">BKCO1_6000184</name>
</gene>
<dbReference type="GO" id="GO:0006508">
    <property type="term" value="P:proteolysis"/>
    <property type="evidence" value="ECO:0007669"/>
    <property type="project" value="InterPro"/>
</dbReference>
<keyword evidence="3" id="KW-1185">Reference proteome</keyword>
<sequence length="520" mass="55524">MKVTTCLSGGLTLLLGLLLAGLTFAAGAGETGLATAPDKLTRNVVTTSFSPNYDKWAGVVFPQPPSSGHFTAVQASFTVPKVTIPVGFPPEDYWEAAINVGFGGTTGSNNYWIQVGILLTVQASGESTYRAFHVWYPKSDAIFDDSELAISEGDVVTMRVEAYSLSTGIAIVENHTTGKGVHKILDAPANAPPLLGHHAEWFIAEPVDNQLANFSTVQFTNAVAYTSDGRNIGPEEGGALISTIRDGWKLMTDTVLGTRELTVTFDPRVGKRRAMEKRTVDPVRPGGSAGVRFVQPLENDNYRAIQGTFIVPALSVPGAALERNYTAVVAVKIGGTAQDDEPSSSVGVNLIVAPQMGNTVWYEPFFKMGGVEHYFNDFPIAQGDVLALQLEFDNANGTSGRGTITKHGNLNSGNERANATITLTGGDVVQGYHAEWVVTDPFAKNVSEFPAHEPFPDFDTVEFTDTLVETTSGRKAGPGDANGNYVESMRIYGPGGVPMTDVLIGTTLVSIVYKPLPEEK</sequence>
<dbReference type="GeneID" id="31018093"/>
<dbReference type="EMBL" id="MNUE01000006">
    <property type="protein sequence ID" value="OJD37764.1"/>
    <property type="molecule type" value="Genomic_DNA"/>
</dbReference>
<dbReference type="Pfam" id="PF01828">
    <property type="entry name" value="Peptidase_A4"/>
    <property type="match status" value="2"/>
</dbReference>
<dbReference type="CDD" id="cd13426">
    <property type="entry name" value="Peptidase_G1"/>
    <property type="match status" value="1"/>
</dbReference>
<dbReference type="RefSeq" id="XP_020133879.1">
    <property type="nucleotide sequence ID" value="XM_020277832.1"/>
</dbReference>
<dbReference type="InterPro" id="IPR013320">
    <property type="entry name" value="ConA-like_dom_sf"/>
</dbReference>